<dbReference type="EMBL" id="MUAL01000146">
    <property type="protein sequence ID" value="OOR17060.1"/>
    <property type="molecule type" value="Genomic_DNA"/>
</dbReference>
<reference evidence="1 2" key="1">
    <citation type="submission" date="2017-01" db="EMBL/GenBank/DDBJ databases">
        <title>Bacillus cereus isolates.</title>
        <authorList>
            <person name="Beno S.M."/>
        </authorList>
    </citation>
    <scope>NUCLEOTIDE SEQUENCE [LARGE SCALE GENOMIC DNA]</scope>
    <source>
        <strain evidence="1 2">FSL M7-1219</strain>
    </source>
</reference>
<dbReference type="Proteomes" id="UP000191124">
    <property type="component" value="Unassembled WGS sequence"/>
</dbReference>
<evidence type="ECO:0000313" key="2">
    <source>
        <dbReference type="Proteomes" id="UP000191124"/>
    </source>
</evidence>
<dbReference type="InterPro" id="IPR013467">
    <property type="entry name" value="HNH78-like"/>
</dbReference>
<protein>
    <submittedName>
        <fullName evidence="1">TIGR02646 family protein</fullName>
    </submittedName>
</protein>
<evidence type="ECO:0000313" key="1">
    <source>
        <dbReference type="EMBL" id="OOR17060.1"/>
    </source>
</evidence>
<organism evidence="1 2">
    <name type="scientific">Bacillus cereus</name>
    <dbReference type="NCBI Taxonomy" id="1396"/>
    <lineage>
        <taxon>Bacteria</taxon>
        <taxon>Bacillati</taxon>
        <taxon>Bacillota</taxon>
        <taxon>Bacilli</taxon>
        <taxon>Bacillales</taxon>
        <taxon>Bacillaceae</taxon>
        <taxon>Bacillus</taxon>
        <taxon>Bacillus cereus group</taxon>
    </lineage>
</organism>
<dbReference type="AlphaFoldDB" id="A0A1S9U465"/>
<sequence>MRRVNISSEEPQVLITARNKKGGERELAIIFHEAQPEGSYKKFSAYKDGEVKQSLNKLFHGKCAYCETKYIHVHPVDIEHYRPKGGFQMQRNGKLEKPGYYWLAAEWSNLLPTCIDCNRERNHCIRDGITIKTGKGNLFPIEDETKRVRNHNGNIAQERPLLINPYFDEPEDYLEFTIDGIVRPKVGNDNILKKAKESIEIYGLQRPHLVEERRMVCLSISTHFVRIKFIIEKIKQYPNDVSFEEELKKEIRQLMEFTRPNKPYSLMARQIIQRFKEKSDIII</sequence>
<accession>A0A1S9U465</accession>
<proteinExistence type="predicted"/>
<comment type="caution">
    <text evidence="1">The sequence shown here is derived from an EMBL/GenBank/DDBJ whole genome shotgun (WGS) entry which is preliminary data.</text>
</comment>
<dbReference type="Gene3D" id="1.10.30.50">
    <property type="match status" value="1"/>
</dbReference>
<dbReference type="RefSeq" id="WP_078182236.1">
    <property type="nucleotide sequence ID" value="NZ_MUAL01000146.1"/>
</dbReference>
<gene>
    <name evidence="1" type="ORF">BW892_27900</name>
</gene>
<dbReference type="NCBIfam" id="TIGR02646">
    <property type="entry name" value="retron system putative HNH endonuclease"/>
    <property type="match status" value="1"/>
</dbReference>
<name>A0A1S9U465_BACCE</name>